<keyword evidence="5 7" id="KW-1133">Transmembrane helix</keyword>
<proteinExistence type="inferred from homology"/>
<evidence type="ECO:0000256" key="2">
    <source>
        <dbReference type="ARBA" id="ARBA00008640"/>
    </source>
</evidence>
<evidence type="ECO:0000259" key="9">
    <source>
        <dbReference type="Pfam" id="PF09335"/>
    </source>
</evidence>
<feature type="transmembrane region" description="Helical" evidence="7">
    <location>
        <begin position="178"/>
        <end position="199"/>
    </location>
</feature>
<dbReference type="AlphaFoldDB" id="A0A6J4NH34"/>
<evidence type="ECO:0000313" key="10">
    <source>
        <dbReference type="EMBL" id="CAA9387946.1"/>
    </source>
</evidence>
<dbReference type="InterPro" id="IPR032816">
    <property type="entry name" value="VTT_dom"/>
</dbReference>
<protein>
    <recommendedName>
        <fullName evidence="7">TVP38/TMEM64 family membrane protein</fullName>
    </recommendedName>
</protein>
<name>A0A6J4NH34_9ACTN</name>
<dbReference type="PANTHER" id="PTHR12677">
    <property type="entry name" value="GOLGI APPARATUS MEMBRANE PROTEIN TVP38-RELATED"/>
    <property type="match status" value="1"/>
</dbReference>
<accession>A0A6J4NH34</accession>
<keyword evidence="3 7" id="KW-1003">Cell membrane</keyword>
<evidence type="ECO:0000256" key="6">
    <source>
        <dbReference type="ARBA" id="ARBA00023136"/>
    </source>
</evidence>
<reference evidence="10" key="1">
    <citation type="submission" date="2020-02" db="EMBL/GenBank/DDBJ databases">
        <authorList>
            <person name="Meier V. D."/>
        </authorList>
    </citation>
    <scope>NUCLEOTIDE SEQUENCE</scope>
    <source>
        <strain evidence="10">AVDCRST_MAG01</strain>
    </source>
</reference>
<dbReference type="InterPro" id="IPR015414">
    <property type="entry name" value="TMEM64"/>
</dbReference>
<keyword evidence="6 7" id="KW-0472">Membrane</keyword>
<dbReference type="GO" id="GO:0005886">
    <property type="term" value="C:plasma membrane"/>
    <property type="evidence" value="ECO:0007669"/>
    <property type="project" value="UniProtKB-SubCell"/>
</dbReference>
<keyword evidence="4 7" id="KW-0812">Transmembrane</keyword>
<dbReference type="Pfam" id="PF09335">
    <property type="entry name" value="VTT_dom"/>
    <property type="match status" value="1"/>
</dbReference>
<evidence type="ECO:0000256" key="4">
    <source>
        <dbReference type="ARBA" id="ARBA00022692"/>
    </source>
</evidence>
<comment type="similarity">
    <text evidence="2 7">Belongs to the TVP38/TMEM64 family.</text>
</comment>
<feature type="transmembrane region" description="Helical" evidence="7">
    <location>
        <begin position="214"/>
        <end position="232"/>
    </location>
</feature>
<evidence type="ECO:0000256" key="3">
    <source>
        <dbReference type="ARBA" id="ARBA00022475"/>
    </source>
</evidence>
<sequence>MPENRRSERPPEATGSPKKKNAGKLVGIGLALVAVVVVARLTGLSEYISLDGLGRLRDWIDGFGVAAPIVFIAIYAVATVAFLPGTPLSLLAGLVFGPVFGTLWAVIGATIGATLAFLVGRYAARGLVEGWTANNERVRRLDEGVERQGWRMLLITRLVPVFPFNLQNYAYGITKIGLGTYVLLTAVCIIPGAAVYTFAGGSLASAQQDLTRTFIYLGIAAVFFVGVSLIPGRLRKRDEDEG</sequence>
<evidence type="ECO:0000256" key="7">
    <source>
        <dbReference type="RuleBase" id="RU366058"/>
    </source>
</evidence>
<dbReference type="EMBL" id="CADCUW010000052">
    <property type="protein sequence ID" value="CAA9387946.1"/>
    <property type="molecule type" value="Genomic_DNA"/>
</dbReference>
<feature type="domain" description="VTT" evidence="9">
    <location>
        <begin position="83"/>
        <end position="200"/>
    </location>
</feature>
<organism evidence="10">
    <name type="scientific">uncultured Rubrobacteraceae bacterium</name>
    <dbReference type="NCBI Taxonomy" id="349277"/>
    <lineage>
        <taxon>Bacteria</taxon>
        <taxon>Bacillati</taxon>
        <taxon>Actinomycetota</taxon>
        <taxon>Rubrobacteria</taxon>
        <taxon>Rubrobacterales</taxon>
        <taxon>Rubrobacteraceae</taxon>
        <taxon>environmental samples</taxon>
    </lineage>
</organism>
<feature type="transmembrane region" description="Helical" evidence="7">
    <location>
        <begin position="21"/>
        <end position="42"/>
    </location>
</feature>
<evidence type="ECO:0000256" key="8">
    <source>
        <dbReference type="SAM" id="MobiDB-lite"/>
    </source>
</evidence>
<comment type="subcellular location">
    <subcellularLocation>
        <location evidence="1 7">Cell membrane</location>
        <topology evidence="1 7">Multi-pass membrane protein</topology>
    </subcellularLocation>
</comment>
<feature type="compositionally biased region" description="Basic and acidic residues" evidence="8">
    <location>
        <begin position="1"/>
        <end position="11"/>
    </location>
</feature>
<evidence type="ECO:0000256" key="5">
    <source>
        <dbReference type="ARBA" id="ARBA00022989"/>
    </source>
</evidence>
<dbReference type="PANTHER" id="PTHR12677:SF59">
    <property type="entry name" value="GOLGI APPARATUS MEMBRANE PROTEIN TVP38-RELATED"/>
    <property type="match status" value="1"/>
</dbReference>
<feature type="region of interest" description="Disordered" evidence="8">
    <location>
        <begin position="1"/>
        <end position="20"/>
    </location>
</feature>
<evidence type="ECO:0000256" key="1">
    <source>
        <dbReference type="ARBA" id="ARBA00004651"/>
    </source>
</evidence>
<gene>
    <name evidence="10" type="ORF">AVDCRST_MAG01-01-346</name>
</gene>
<feature type="transmembrane region" description="Helical" evidence="7">
    <location>
        <begin position="90"/>
        <end position="119"/>
    </location>
</feature>
<feature type="transmembrane region" description="Helical" evidence="7">
    <location>
        <begin position="62"/>
        <end position="83"/>
    </location>
</feature>